<reference evidence="8 9" key="1">
    <citation type="submission" date="2020-04" db="EMBL/GenBank/DDBJ databases">
        <title>Draft Whole-Genome sequence of Marichromatium bheemlicum DSM 18632, type strain.</title>
        <authorList>
            <person name="Kyndt J.A."/>
            <person name="Meyer T.E."/>
        </authorList>
    </citation>
    <scope>NUCLEOTIDE SEQUENCE [LARGE SCALE GENOMIC DNA]</scope>
    <source>
        <strain evidence="8 9">DSM 18632</strain>
    </source>
</reference>
<sequence length="378" mass="40099">MTSLLELLLGLALVLALAALWALPLLLRLLSVRRPLAGGGASPATVSLIVPVHGSGAALAAKLDSLRGQRWGAGRLELILSLDGPVEDLPALPELPGADCRVLRNPRRGKYGALNAAVAASAGELLLFSDLDARLAPGALAAMVAVFAEADVGAACARVVVDREDGLMQARYWDHESRLKAREMARLGSITASNGTLLAIRRGLFRPIPAGVVDDLFVGLCAVVAGRRFVFVPEAVALMPPPARTLRRVFARQRRIVCRGLNALRHCPQALSVRRHGRYALALIAHKVLRRAFPLALVLGLAAVLALALLEGEAWLALALAALAGLGGALGLIAALGLDRDPGRWPRVLTLAPWALCVNAGIAMGWYDFLRGRRVTQW</sequence>
<feature type="transmembrane region" description="Helical" evidence="6">
    <location>
        <begin position="111"/>
        <end position="128"/>
    </location>
</feature>
<keyword evidence="6" id="KW-1133">Transmembrane helix</keyword>
<feature type="transmembrane region" description="Helical" evidence="6">
    <location>
        <begin position="348"/>
        <end position="367"/>
    </location>
</feature>
<evidence type="ECO:0000256" key="2">
    <source>
        <dbReference type="ARBA" id="ARBA00022475"/>
    </source>
</evidence>
<evidence type="ECO:0000256" key="1">
    <source>
        <dbReference type="ARBA" id="ARBA00004236"/>
    </source>
</evidence>
<dbReference type="RefSeq" id="WP_168669933.1">
    <property type="nucleotide sequence ID" value="NZ_JAAXKX010000016.1"/>
</dbReference>
<keyword evidence="4" id="KW-0808">Transferase</keyword>
<comment type="caution">
    <text evidence="8">The sequence shown here is derived from an EMBL/GenBank/DDBJ whole genome shotgun (WGS) entry which is preliminary data.</text>
</comment>
<dbReference type="Proteomes" id="UP000740754">
    <property type="component" value="Unassembled WGS sequence"/>
</dbReference>
<dbReference type="InterPro" id="IPR001173">
    <property type="entry name" value="Glyco_trans_2-like"/>
</dbReference>
<feature type="transmembrane region" description="Helical" evidence="6">
    <location>
        <begin position="292"/>
        <end position="310"/>
    </location>
</feature>
<feature type="transmembrane region" description="Helical" evidence="6">
    <location>
        <begin position="140"/>
        <end position="161"/>
    </location>
</feature>
<feature type="transmembrane region" description="Helical" evidence="6">
    <location>
        <begin position="41"/>
        <end position="61"/>
    </location>
</feature>
<feature type="domain" description="Glycosyltransferase 2-like" evidence="7">
    <location>
        <begin position="47"/>
        <end position="205"/>
    </location>
</feature>
<dbReference type="Gene3D" id="3.90.550.10">
    <property type="entry name" value="Spore Coat Polysaccharide Biosynthesis Protein SpsA, Chain A"/>
    <property type="match status" value="1"/>
</dbReference>
<evidence type="ECO:0000313" key="8">
    <source>
        <dbReference type="EMBL" id="NKN33898.1"/>
    </source>
</evidence>
<evidence type="ECO:0000256" key="4">
    <source>
        <dbReference type="ARBA" id="ARBA00022679"/>
    </source>
</evidence>
<dbReference type="InterPro" id="IPR029044">
    <property type="entry name" value="Nucleotide-diphossugar_trans"/>
</dbReference>
<keyword evidence="5 6" id="KW-0472">Membrane</keyword>
<evidence type="ECO:0000256" key="6">
    <source>
        <dbReference type="SAM" id="Phobius"/>
    </source>
</evidence>
<accession>A0ABX1I8L4</accession>
<gene>
    <name evidence="8" type="ORF">HF203_11765</name>
</gene>
<evidence type="ECO:0000256" key="3">
    <source>
        <dbReference type="ARBA" id="ARBA00022676"/>
    </source>
</evidence>
<organism evidence="8 9">
    <name type="scientific">Marichromatium bheemlicum</name>
    <dbReference type="NCBI Taxonomy" id="365339"/>
    <lineage>
        <taxon>Bacteria</taxon>
        <taxon>Pseudomonadati</taxon>
        <taxon>Pseudomonadota</taxon>
        <taxon>Gammaproteobacteria</taxon>
        <taxon>Chromatiales</taxon>
        <taxon>Chromatiaceae</taxon>
        <taxon>Marichromatium</taxon>
    </lineage>
</organism>
<dbReference type="EMBL" id="JAAXKX010000016">
    <property type="protein sequence ID" value="NKN33898.1"/>
    <property type="molecule type" value="Genomic_DNA"/>
</dbReference>
<protein>
    <submittedName>
        <fullName evidence="8">Glycosyltransferase</fullName>
    </submittedName>
</protein>
<keyword evidence="6" id="KW-0812">Transmembrane</keyword>
<comment type="subcellular location">
    <subcellularLocation>
        <location evidence="1">Cell membrane</location>
    </subcellularLocation>
</comment>
<proteinExistence type="predicted"/>
<dbReference type="Pfam" id="PF00535">
    <property type="entry name" value="Glycos_transf_2"/>
    <property type="match status" value="1"/>
</dbReference>
<name>A0ABX1I8L4_9GAMM</name>
<keyword evidence="3" id="KW-0328">Glycosyltransferase</keyword>
<evidence type="ECO:0000313" key="9">
    <source>
        <dbReference type="Proteomes" id="UP000740754"/>
    </source>
</evidence>
<feature type="transmembrane region" description="Helical" evidence="6">
    <location>
        <begin position="316"/>
        <end position="336"/>
    </location>
</feature>
<keyword evidence="2" id="KW-1003">Cell membrane</keyword>
<keyword evidence="9" id="KW-1185">Reference proteome</keyword>
<evidence type="ECO:0000259" key="7">
    <source>
        <dbReference type="Pfam" id="PF00535"/>
    </source>
</evidence>
<dbReference type="PANTHER" id="PTHR43646">
    <property type="entry name" value="GLYCOSYLTRANSFERASE"/>
    <property type="match status" value="1"/>
</dbReference>
<evidence type="ECO:0000256" key="5">
    <source>
        <dbReference type="ARBA" id="ARBA00023136"/>
    </source>
</evidence>
<dbReference type="SUPFAM" id="SSF53448">
    <property type="entry name" value="Nucleotide-diphospho-sugar transferases"/>
    <property type="match status" value="1"/>
</dbReference>
<dbReference type="PANTHER" id="PTHR43646:SF2">
    <property type="entry name" value="GLYCOSYLTRANSFERASE 2-LIKE DOMAIN-CONTAINING PROTEIN"/>
    <property type="match status" value="1"/>
</dbReference>